<dbReference type="PANTHER" id="PTHR37483">
    <property type="entry name" value="UPF0125 PROTEIN RATB"/>
    <property type="match status" value="1"/>
</dbReference>
<evidence type="ECO:0000313" key="2">
    <source>
        <dbReference type="EMBL" id="QEA06124.1"/>
    </source>
</evidence>
<dbReference type="Gene3D" id="3.10.20.280">
    <property type="entry name" value="RnfH-like"/>
    <property type="match status" value="1"/>
</dbReference>
<comment type="similarity">
    <text evidence="1">Belongs to the UPF0125 (RnfH) family.</text>
</comment>
<sequence>MATREGAAPGRLRVEVAYARPDVQVLIPVTLPSPATAGDAIEASGVRARFPEIDLARQTVGVFATPVALDHALHDGDRVEIYRALQVDPKEMRRRRAGARR</sequence>
<reference evidence="2" key="1">
    <citation type="submission" date="2019-06" db="EMBL/GenBank/DDBJ databases">
        <authorList>
            <person name="Murdoch R.W."/>
            <person name="Fathepure B."/>
        </authorList>
    </citation>
    <scope>NUCLEOTIDE SEQUENCE</scope>
</reference>
<dbReference type="InterPro" id="IPR005346">
    <property type="entry name" value="RnfH"/>
</dbReference>
<protein>
    <submittedName>
        <fullName evidence="2">Uncharacterized protein</fullName>
    </submittedName>
</protein>
<organism evidence="2">
    <name type="scientific">uncultured organism</name>
    <dbReference type="NCBI Taxonomy" id="155900"/>
    <lineage>
        <taxon>unclassified sequences</taxon>
        <taxon>environmental samples</taxon>
    </lineage>
</organism>
<proteinExistence type="inferred from homology"/>
<name>A0A5B8RF30_9ZZZZ</name>
<dbReference type="NCBIfam" id="NF002490">
    <property type="entry name" value="PRK01777.1"/>
    <property type="match status" value="1"/>
</dbReference>
<dbReference type="InterPro" id="IPR016155">
    <property type="entry name" value="Mopterin_synth/thiamin_S_b"/>
</dbReference>
<dbReference type="InterPro" id="IPR037021">
    <property type="entry name" value="RnfH_sf"/>
</dbReference>
<dbReference type="PANTHER" id="PTHR37483:SF1">
    <property type="entry name" value="UPF0125 PROTEIN RATB"/>
    <property type="match status" value="1"/>
</dbReference>
<gene>
    <name evidence="2" type="ORF">KBTEX_02453</name>
</gene>
<accession>A0A5B8RF30</accession>
<dbReference type="Pfam" id="PF03658">
    <property type="entry name" value="Ub-RnfH"/>
    <property type="match status" value="1"/>
</dbReference>
<evidence type="ECO:0000256" key="1">
    <source>
        <dbReference type="ARBA" id="ARBA00010645"/>
    </source>
</evidence>
<dbReference type="AlphaFoldDB" id="A0A5B8RF30"/>
<dbReference type="EMBL" id="MN079126">
    <property type="protein sequence ID" value="QEA06124.1"/>
    <property type="molecule type" value="Genomic_DNA"/>
</dbReference>
<dbReference type="HAMAP" id="MF_00460">
    <property type="entry name" value="UPF0125_RnfH"/>
    <property type="match status" value="1"/>
</dbReference>
<dbReference type="SUPFAM" id="SSF54285">
    <property type="entry name" value="MoaD/ThiS"/>
    <property type="match status" value="1"/>
</dbReference>